<dbReference type="EMBL" id="BSFM01000014">
    <property type="protein sequence ID" value="GLK85334.1"/>
    <property type="molecule type" value="Genomic_DNA"/>
</dbReference>
<evidence type="ECO:0000259" key="3">
    <source>
        <dbReference type="Pfam" id="PF13883"/>
    </source>
</evidence>
<dbReference type="Gene3D" id="3.20.180.10">
    <property type="entry name" value="PNP-oxidase-like"/>
    <property type="match status" value="1"/>
</dbReference>
<feature type="domain" description="DUF2470" evidence="2">
    <location>
        <begin position="169"/>
        <end position="238"/>
    </location>
</feature>
<feature type="domain" description="CREG-like beta-barrel" evidence="3">
    <location>
        <begin position="10"/>
        <end position="154"/>
    </location>
</feature>
<name>A0A9W6JZQ7_9HYPH</name>
<protein>
    <submittedName>
        <fullName evidence="4">Pyridoxamine 5'-phosphate oxidase</fullName>
    </submittedName>
</protein>
<reference evidence="4" key="1">
    <citation type="journal article" date="2014" name="Int. J. Syst. Evol. Microbiol.">
        <title>Complete genome sequence of Corynebacterium casei LMG S-19264T (=DSM 44701T), isolated from a smear-ripened cheese.</title>
        <authorList>
            <consortium name="US DOE Joint Genome Institute (JGI-PGF)"/>
            <person name="Walter F."/>
            <person name="Albersmeier A."/>
            <person name="Kalinowski J."/>
            <person name="Ruckert C."/>
        </authorList>
    </citation>
    <scope>NUCLEOTIDE SEQUENCE</scope>
    <source>
        <strain evidence="4">VKM B-2789</strain>
    </source>
</reference>
<dbReference type="InterPro" id="IPR012349">
    <property type="entry name" value="Split_barrel_FMN-bd"/>
</dbReference>
<dbReference type="Proteomes" id="UP001143330">
    <property type="component" value="Unassembled WGS sequence"/>
</dbReference>
<accession>A0A9W6JZQ7</accession>
<dbReference type="InterPro" id="IPR037119">
    <property type="entry name" value="Haem_oxidase_HugZ-like_sf"/>
</dbReference>
<dbReference type="RefSeq" id="WP_246547195.1">
    <property type="nucleotide sequence ID" value="NZ_BSFM01000014.1"/>
</dbReference>
<feature type="compositionally biased region" description="Basic and acidic residues" evidence="1">
    <location>
        <begin position="251"/>
        <end position="271"/>
    </location>
</feature>
<proteinExistence type="predicted"/>
<dbReference type="SUPFAM" id="SSF50475">
    <property type="entry name" value="FMN-binding split barrel"/>
    <property type="match status" value="1"/>
</dbReference>
<dbReference type="Pfam" id="PF13883">
    <property type="entry name" value="CREG_beta-barrel"/>
    <property type="match status" value="1"/>
</dbReference>
<dbReference type="InterPro" id="IPR055343">
    <property type="entry name" value="CREG_beta-barrel"/>
</dbReference>
<keyword evidence="5" id="KW-1185">Reference proteome</keyword>
<organism evidence="4 5">
    <name type="scientific">Ancylobacter defluvii</name>
    <dbReference type="NCBI Taxonomy" id="1282440"/>
    <lineage>
        <taxon>Bacteria</taxon>
        <taxon>Pseudomonadati</taxon>
        <taxon>Pseudomonadota</taxon>
        <taxon>Alphaproteobacteria</taxon>
        <taxon>Hyphomicrobiales</taxon>
        <taxon>Xanthobacteraceae</taxon>
        <taxon>Ancylobacter</taxon>
    </lineage>
</organism>
<dbReference type="Pfam" id="PF10615">
    <property type="entry name" value="DUF2470"/>
    <property type="match status" value="1"/>
</dbReference>
<dbReference type="InterPro" id="IPR019595">
    <property type="entry name" value="DUF2470"/>
</dbReference>
<reference evidence="4" key="2">
    <citation type="submission" date="2023-01" db="EMBL/GenBank/DDBJ databases">
        <authorList>
            <person name="Sun Q."/>
            <person name="Evtushenko L."/>
        </authorList>
    </citation>
    <scope>NUCLEOTIDE SEQUENCE</scope>
    <source>
        <strain evidence="4">VKM B-2789</strain>
    </source>
</reference>
<gene>
    <name evidence="4" type="ORF">GCM10017653_34040</name>
</gene>
<sequence>MNDMNASGFDAAATVKRLLRETRTGALASLDRDGWPYASLVQVATLHDGAPILLLSQLARHTRNIAGDRRVSLLVDERREGDELQGARASLKGHIFRVEGEADIATARRRFLARHADSAGFADFADFAFYRIELESAHLVAGFGRIAEVPAADFLTSLAGAEEALASEEGAIAHMNADHADAIGLYATALLGAAPGAWRMTGIDPEGCDLMSGHAARRLPFGRRMASAHDVHRILVELAVKAREIAGVPAPRRDKGDAGQDDRHDHQHDHH</sequence>
<dbReference type="AlphaFoldDB" id="A0A9W6JZQ7"/>
<evidence type="ECO:0000313" key="4">
    <source>
        <dbReference type="EMBL" id="GLK85334.1"/>
    </source>
</evidence>
<comment type="caution">
    <text evidence="4">The sequence shown here is derived from an EMBL/GenBank/DDBJ whole genome shotgun (WGS) entry which is preliminary data.</text>
</comment>
<evidence type="ECO:0000313" key="5">
    <source>
        <dbReference type="Proteomes" id="UP001143330"/>
    </source>
</evidence>
<evidence type="ECO:0000256" key="1">
    <source>
        <dbReference type="SAM" id="MobiDB-lite"/>
    </source>
</evidence>
<feature type="region of interest" description="Disordered" evidence="1">
    <location>
        <begin position="247"/>
        <end position="271"/>
    </location>
</feature>
<dbReference type="PANTHER" id="PTHR13343:SF17">
    <property type="entry name" value="CELLULAR REPRESSOR OF E1A-STIMULATED GENES, ISOFORM A"/>
    <property type="match status" value="1"/>
</dbReference>
<dbReference type="Gene3D" id="2.30.110.10">
    <property type="entry name" value="Electron Transport, Fmn-binding Protein, Chain A"/>
    <property type="match status" value="1"/>
</dbReference>
<dbReference type="PANTHER" id="PTHR13343">
    <property type="entry name" value="CREG1 PROTEIN"/>
    <property type="match status" value="1"/>
</dbReference>
<dbReference type="GO" id="GO:0005737">
    <property type="term" value="C:cytoplasm"/>
    <property type="evidence" value="ECO:0007669"/>
    <property type="project" value="UniProtKB-ARBA"/>
</dbReference>
<evidence type="ECO:0000259" key="2">
    <source>
        <dbReference type="Pfam" id="PF10615"/>
    </source>
</evidence>